<dbReference type="InterPro" id="IPR025645">
    <property type="entry name" value="DUF4349"/>
</dbReference>
<feature type="coiled-coil region" evidence="1">
    <location>
        <begin position="140"/>
        <end position="190"/>
    </location>
</feature>
<dbReference type="Pfam" id="PF14257">
    <property type="entry name" value="DUF4349"/>
    <property type="match status" value="1"/>
</dbReference>
<dbReference type="Proteomes" id="UP000595224">
    <property type="component" value="Chromosome"/>
</dbReference>
<gene>
    <name evidence="4" type="ORF">IWA51_02125</name>
</gene>
<sequence length="267" mass="30021">MMSAKKMAPAAFAADSMAATEMSVMESNDAVYEESAPDSGVVQERKLIYSGDINLEVSSLAESKQAVEAWVKKFGGYISNSSESSTSVSFTANIPSAEFHNAMNEGGQIGKLKSKNIYSNDVTDNYYDLETRLSTRHILLERLEKYLSEAKDMKEMLQIETKINDITSELERMEGQMNRLKNQIDYSRINVYASLPVNQSETGFILPDTKTGARKFLGNVVNFFANFAFVALYIVIFGVPVILFAMLIYWLTFGKIGLIRKLFRRIR</sequence>
<evidence type="ECO:0000256" key="2">
    <source>
        <dbReference type="SAM" id="Phobius"/>
    </source>
</evidence>
<keyword evidence="2" id="KW-1133">Transmembrane helix</keyword>
<protein>
    <submittedName>
        <fullName evidence="4">DUF4349 domain-containing protein</fullName>
    </submittedName>
</protein>
<evidence type="ECO:0000256" key="1">
    <source>
        <dbReference type="SAM" id="Coils"/>
    </source>
</evidence>
<keyword evidence="2" id="KW-0812">Transmembrane</keyword>
<dbReference type="EMBL" id="CP064936">
    <property type="protein sequence ID" value="QQA02195.1"/>
    <property type="molecule type" value="Genomic_DNA"/>
</dbReference>
<evidence type="ECO:0000313" key="4">
    <source>
        <dbReference type="EMBL" id="QQA02195.1"/>
    </source>
</evidence>
<keyword evidence="5" id="KW-1185">Reference proteome</keyword>
<keyword evidence="2" id="KW-0472">Membrane</keyword>
<feature type="domain" description="DUF4349" evidence="3">
    <location>
        <begin position="45"/>
        <end position="250"/>
    </location>
</feature>
<organism evidence="4 5">
    <name type="scientific">Treponema peruense</name>
    <dbReference type="NCBI Taxonomy" id="2787628"/>
    <lineage>
        <taxon>Bacteria</taxon>
        <taxon>Pseudomonadati</taxon>
        <taxon>Spirochaetota</taxon>
        <taxon>Spirochaetia</taxon>
        <taxon>Spirochaetales</taxon>
        <taxon>Treponemataceae</taxon>
        <taxon>Treponema</taxon>
    </lineage>
</organism>
<feature type="transmembrane region" description="Helical" evidence="2">
    <location>
        <begin position="223"/>
        <end position="251"/>
    </location>
</feature>
<evidence type="ECO:0000313" key="5">
    <source>
        <dbReference type="Proteomes" id="UP000595224"/>
    </source>
</evidence>
<accession>A0A7T3RFM2</accession>
<evidence type="ECO:0000259" key="3">
    <source>
        <dbReference type="Pfam" id="PF14257"/>
    </source>
</evidence>
<dbReference type="AlphaFoldDB" id="A0A7T3RFM2"/>
<reference evidence="4 5" key="1">
    <citation type="submission" date="2020-11" db="EMBL/GenBank/DDBJ databases">
        <title>Treponema Peruensis nv. sp., first commensal Treponema isolated from human feces.</title>
        <authorList>
            <person name="Belkhou C."/>
            <person name="Raes J."/>
        </authorList>
    </citation>
    <scope>NUCLEOTIDE SEQUENCE [LARGE SCALE GENOMIC DNA]</scope>
    <source>
        <strain evidence="4 5">RCC2812</strain>
    </source>
</reference>
<dbReference type="KEGG" id="tper:IWA51_02125"/>
<name>A0A7T3RFM2_9SPIR</name>
<proteinExistence type="predicted"/>
<keyword evidence="1" id="KW-0175">Coiled coil</keyword>